<feature type="region of interest" description="Disordered" evidence="2">
    <location>
        <begin position="1"/>
        <end position="58"/>
    </location>
</feature>
<sequence length="285" mass="31784">MDSQHNPQDEHQQKDFFTTLFDDNVHRGHESHQQGMYDSPMSTTPQPPPMNGSTQLIPSIPLNFDFLSGIMNTQQQQQQQQSQQQHFNPQVALEQRLKLNQLQQLQLQNQILQQQASDLALNLELLNGQGSMPGMDGSSDRQKGNANYLGLPTPMPSTELHPQASPSTDYVSPMALNYIDNSQFRGESSHGALSQTDMAIHHLPHPAHSTHSAPANLVFNTNPPVPLPSPGHDMEFDLSPLTSPWMEAYKQDQLPPRQNANNKRTASPIEEEQARASRTRPSPAV</sequence>
<evidence type="ECO:0000313" key="4">
    <source>
        <dbReference type="Proteomes" id="UP000298061"/>
    </source>
</evidence>
<reference evidence="3 4" key="1">
    <citation type="submission" date="2019-02" db="EMBL/GenBank/DDBJ databases">
        <title>Genome sequencing of the rare red list fungi Hericium alpestre (H. flagellum).</title>
        <authorList>
            <person name="Buettner E."/>
            <person name="Kellner H."/>
        </authorList>
    </citation>
    <scope>NUCLEOTIDE SEQUENCE [LARGE SCALE GENOMIC DNA]</scope>
    <source>
        <strain evidence="3 4">DSM 108284</strain>
    </source>
</reference>
<feature type="compositionally biased region" description="Polar residues" evidence="2">
    <location>
        <begin position="209"/>
        <end position="222"/>
    </location>
</feature>
<dbReference type="Proteomes" id="UP000298061">
    <property type="component" value="Unassembled WGS sequence"/>
</dbReference>
<keyword evidence="4" id="KW-1185">Reference proteome</keyword>
<feature type="region of interest" description="Disordered" evidence="2">
    <location>
        <begin position="206"/>
        <end position="285"/>
    </location>
</feature>
<dbReference type="EMBL" id="SFCI01000947">
    <property type="protein sequence ID" value="TFY77316.1"/>
    <property type="molecule type" value="Genomic_DNA"/>
</dbReference>
<organism evidence="3 4">
    <name type="scientific">Hericium alpestre</name>
    <dbReference type="NCBI Taxonomy" id="135208"/>
    <lineage>
        <taxon>Eukaryota</taxon>
        <taxon>Fungi</taxon>
        <taxon>Dikarya</taxon>
        <taxon>Basidiomycota</taxon>
        <taxon>Agaricomycotina</taxon>
        <taxon>Agaricomycetes</taxon>
        <taxon>Russulales</taxon>
        <taxon>Hericiaceae</taxon>
        <taxon>Hericium</taxon>
    </lineage>
</organism>
<keyword evidence="1" id="KW-0175">Coiled coil</keyword>
<dbReference type="OrthoDB" id="5344169at2759"/>
<feature type="compositionally biased region" description="Polar residues" evidence="2">
    <location>
        <begin position="256"/>
        <end position="265"/>
    </location>
</feature>
<feature type="region of interest" description="Disordered" evidence="2">
    <location>
        <begin position="131"/>
        <end position="150"/>
    </location>
</feature>
<feature type="non-terminal residue" evidence="3">
    <location>
        <position position="285"/>
    </location>
</feature>
<accession>A0A4Y9ZR00</accession>
<feature type="coiled-coil region" evidence="1">
    <location>
        <begin position="95"/>
        <end position="129"/>
    </location>
</feature>
<feature type="compositionally biased region" description="Basic and acidic residues" evidence="2">
    <location>
        <begin position="23"/>
        <end position="32"/>
    </location>
</feature>
<proteinExistence type="predicted"/>
<dbReference type="STRING" id="135208.A0A4Y9ZR00"/>
<dbReference type="AlphaFoldDB" id="A0A4Y9ZR00"/>
<comment type="caution">
    <text evidence="3">The sequence shown here is derived from an EMBL/GenBank/DDBJ whole genome shotgun (WGS) entry which is preliminary data.</text>
</comment>
<protein>
    <submittedName>
        <fullName evidence="3">Uncharacterized protein</fullName>
    </submittedName>
</protein>
<evidence type="ECO:0000256" key="1">
    <source>
        <dbReference type="SAM" id="Coils"/>
    </source>
</evidence>
<name>A0A4Y9ZR00_9AGAM</name>
<evidence type="ECO:0000256" key="2">
    <source>
        <dbReference type="SAM" id="MobiDB-lite"/>
    </source>
</evidence>
<evidence type="ECO:0000313" key="3">
    <source>
        <dbReference type="EMBL" id="TFY77316.1"/>
    </source>
</evidence>
<gene>
    <name evidence="3" type="ORF">EWM64_g6696</name>
</gene>